<dbReference type="EMBL" id="FWFF01000001">
    <property type="protein sequence ID" value="SLM89234.1"/>
    <property type="molecule type" value="Genomic_DNA"/>
</dbReference>
<evidence type="ECO:0000256" key="4">
    <source>
        <dbReference type="ARBA" id="ARBA00022801"/>
    </source>
</evidence>
<dbReference type="PANTHER" id="PTHR47707">
    <property type="entry name" value="8-OXO-DGTP DIPHOSPHATASE"/>
    <property type="match status" value="1"/>
</dbReference>
<name>A0A1X6WV43_9MICO</name>
<accession>A0A1X6WV43</accession>
<dbReference type="GO" id="GO:0044716">
    <property type="term" value="F:8-oxo-GDP phosphatase activity"/>
    <property type="evidence" value="ECO:0007669"/>
    <property type="project" value="TreeGrafter"/>
</dbReference>
<evidence type="ECO:0000256" key="1">
    <source>
        <dbReference type="ARBA" id="ARBA00001946"/>
    </source>
</evidence>
<gene>
    <name evidence="6" type="ORF">FM105_01300</name>
</gene>
<organism evidence="6 7">
    <name type="scientific">Brevibacterium yomogidense</name>
    <dbReference type="NCBI Taxonomy" id="946573"/>
    <lineage>
        <taxon>Bacteria</taxon>
        <taxon>Bacillati</taxon>
        <taxon>Actinomycetota</taxon>
        <taxon>Actinomycetes</taxon>
        <taxon>Micrococcales</taxon>
        <taxon>Brevibacteriaceae</taxon>
        <taxon>Brevibacterium</taxon>
    </lineage>
</organism>
<dbReference type="GO" id="GO:0044715">
    <property type="term" value="F:8-oxo-dGDP phosphatase activity"/>
    <property type="evidence" value="ECO:0007669"/>
    <property type="project" value="TreeGrafter"/>
</dbReference>
<dbReference type="GO" id="GO:0006281">
    <property type="term" value="P:DNA repair"/>
    <property type="evidence" value="ECO:0007669"/>
    <property type="project" value="UniProtKB-KW"/>
</dbReference>
<dbReference type="InterPro" id="IPR015797">
    <property type="entry name" value="NUDIX_hydrolase-like_dom_sf"/>
</dbReference>
<dbReference type="GO" id="GO:0046872">
    <property type="term" value="F:metal ion binding"/>
    <property type="evidence" value="ECO:0007669"/>
    <property type="project" value="UniProtKB-KW"/>
</dbReference>
<dbReference type="SUPFAM" id="SSF55811">
    <property type="entry name" value="Nudix"/>
    <property type="match status" value="1"/>
</dbReference>
<evidence type="ECO:0000256" key="3">
    <source>
        <dbReference type="ARBA" id="ARBA00022723"/>
    </source>
</evidence>
<evidence type="ECO:0000313" key="6">
    <source>
        <dbReference type="EMBL" id="SLM89234.1"/>
    </source>
</evidence>
<proteinExistence type="inferred from homology"/>
<dbReference type="GO" id="GO:0035539">
    <property type="term" value="F:8-oxo-7,8-dihydrodeoxyguanosine triphosphate pyrophosphatase activity"/>
    <property type="evidence" value="ECO:0007669"/>
    <property type="project" value="UniProtKB-EC"/>
</dbReference>
<dbReference type="EC" id="3.6.1.-" evidence="6"/>
<sequence length="81" mass="9170">MRELDEELAIEAEIGERVDETEYEYDFGVVNLTTYWGNIISGEPQAREHAELRWLPIAELAQLDWAPADIPAVEKIIKAAG</sequence>
<dbReference type="PANTHER" id="PTHR47707:SF1">
    <property type="entry name" value="NUDIX HYDROLASE FAMILY PROTEIN"/>
    <property type="match status" value="1"/>
</dbReference>
<dbReference type="GO" id="GO:0008413">
    <property type="term" value="F:8-oxo-7,8-dihydroguanosine triphosphate pyrophosphatase activity"/>
    <property type="evidence" value="ECO:0007669"/>
    <property type="project" value="TreeGrafter"/>
</dbReference>
<dbReference type="Gene3D" id="3.90.79.10">
    <property type="entry name" value="Nucleoside Triphosphate Pyrophosphohydrolase"/>
    <property type="match status" value="1"/>
</dbReference>
<keyword evidence="3" id="KW-0479">Metal-binding</keyword>
<comment type="cofactor">
    <cofactor evidence="1">
        <name>Mg(2+)</name>
        <dbReference type="ChEBI" id="CHEBI:18420"/>
    </cofactor>
</comment>
<keyword evidence="7" id="KW-1185">Reference proteome</keyword>
<reference evidence="7" key="1">
    <citation type="submission" date="2017-02" db="EMBL/GenBank/DDBJ databases">
        <authorList>
            <person name="Dridi B."/>
        </authorList>
    </citation>
    <scope>NUCLEOTIDE SEQUENCE [LARGE SCALE GENOMIC DNA]</scope>
    <source>
        <strain evidence="7">B Co 03.10</strain>
    </source>
</reference>
<keyword evidence="5" id="KW-0460">Magnesium</keyword>
<comment type="similarity">
    <text evidence="2">Belongs to the Nudix hydrolase family.</text>
</comment>
<dbReference type="InterPro" id="IPR047127">
    <property type="entry name" value="MutT-like"/>
</dbReference>
<protein>
    <submittedName>
        <fullName evidence="6">Mutator mutT protein (7,8-dihydro-8-oxoguanine-triphosphatase)</fullName>
        <ecNumber evidence="6">3.6.1.-</ecNumber>
    </submittedName>
</protein>
<keyword evidence="4 6" id="KW-0378">Hydrolase</keyword>
<evidence type="ECO:0000313" key="7">
    <source>
        <dbReference type="Proteomes" id="UP000196581"/>
    </source>
</evidence>
<dbReference type="AlphaFoldDB" id="A0A1X6WV43"/>
<dbReference type="GO" id="GO:0006260">
    <property type="term" value="P:DNA replication"/>
    <property type="evidence" value="ECO:0007669"/>
    <property type="project" value="UniProtKB-KW"/>
</dbReference>
<evidence type="ECO:0000256" key="2">
    <source>
        <dbReference type="ARBA" id="ARBA00005582"/>
    </source>
</evidence>
<evidence type="ECO:0000256" key="5">
    <source>
        <dbReference type="ARBA" id="ARBA00022842"/>
    </source>
</evidence>
<dbReference type="Proteomes" id="UP000196581">
    <property type="component" value="Unassembled WGS sequence"/>
</dbReference>